<dbReference type="InterPro" id="IPR001357">
    <property type="entry name" value="BRCT_dom"/>
</dbReference>
<feature type="domain" description="BRCT" evidence="1">
    <location>
        <begin position="19"/>
        <end position="89"/>
    </location>
</feature>
<dbReference type="SUPFAM" id="SSF52113">
    <property type="entry name" value="BRCT domain"/>
    <property type="match status" value="1"/>
</dbReference>
<feature type="non-terminal residue" evidence="2">
    <location>
        <position position="1"/>
    </location>
</feature>
<protein>
    <recommendedName>
        <fullName evidence="1">BRCT domain-containing protein</fullName>
    </recommendedName>
</protein>
<dbReference type="Gene3D" id="3.40.50.10190">
    <property type="entry name" value="BRCT domain"/>
    <property type="match status" value="1"/>
</dbReference>
<dbReference type="PROSITE" id="PS50172">
    <property type="entry name" value="BRCT"/>
    <property type="match status" value="1"/>
</dbReference>
<comment type="caution">
    <text evidence="2">The sequence shown here is derived from an EMBL/GenBank/DDBJ whole genome shotgun (WGS) entry which is preliminary data.</text>
</comment>
<evidence type="ECO:0000313" key="2">
    <source>
        <dbReference type="EMBL" id="GAI34233.1"/>
    </source>
</evidence>
<dbReference type="InterPro" id="IPR036420">
    <property type="entry name" value="BRCT_dom_sf"/>
</dbReference>
<dbReference type="AlphaFoldDB" id="X1MSF5"/>
<reference evidence="2" key="1">
    <citation type="journal article" date="2014" name="Front. Microbiol.">
        <title>High frequency of phylogenetically diverse reductive dehalogenase-homologous genes in deep subseafloor sedimentary metagenomes.</title>
        <authorList>
            <person name="Kawai M."/>
            <person name="Futagami T."/>
            <person name="Toyoda A."/>
            <person name="Takaki Y."/>
            <person name="Nishi S."/>
            <person name="Hori S."/>
            <person name="Arai W."/>
            <person name="Tsubouchi T."/>
            <person name="Morono Y."/>
            <person name="Uchiyama I."/>
            <person name="Ito T."/>
            <person name="Fujiyama A."/>
            <person name="Inagaki F."/>
            <person name="Takami H."/>
        </authorList>
    </citation>
    <scope>NUCLEOTIDE SEQUENCE</scope>
    <source>
        <strain evidence="2">Expedition CK06-06</strain>
    </source>
</reference>
<organism evidence="2">
    <name type="scientific">marine sediment metagenome</name>
    <dbReference type="NCBI Taxonomy" id="412755"/>
    <lineage>
        <taxon>unclassified sequences</taxon>
        <taxon>metagenomes</taxon>
        <taxon>ecological metagenomes</taxon>
    </lineage>
</organism>
<gene>
    <name evidence="2" type="ORF">S06H3_49295</name>
</gene>
<evidence type="ECO:0000259" key="1">
    <source>
        <dbReference type="PROSITE" id="PS50172"/>
    </source>
</evidence>
<name>X1MSF5_9ZZZZ</name>
<dbReference type="CDD" id="cd17748">
    <property type="entry name" value="BRCT_DNA_ligase_like"/>
    <property type="match status" value="1"/>
</dbReference>
<sequence>VIEKLRQAGVKLEAEAPKPKELPLAGQEFVITGRLEAFSRQEAEPRLKELGASVGSSITKKTTFLVVGADPGSKLARAQSLGIGLLNEEEFLHLLGEAGE</sequence>
<accession>X1MSF5</accession>
<proteinExistence type="predicted"/>
<dbReference type="EMBL" id="BARV01031118">
    <property type="protein sequence ID" value="GAI34233.1"/>
    <property type="molecule type" value="Genomic_DNA"/>
</dbReference>
<dbReference type="SMART" id="SM00292">
    <property type="entry name" value="BRCT"/>
    <property type="match status" value="1"/>
</dbReference>
<dbReference type="Pfam" id="PF00533">
    <property type="entry name" value="BRCT"/>
    <property type="match status" value="1"/>
</dbReference>